<evidence type="ECO:0000256" key="6">
    <source>
        <dbReference type="SAM" id="MobiDB-lite"/>
    </source>
</evidence>
<proteinExistence type="predicted"/>
<dbReference type="FunFam" id="4.10.280.10:FF:000022">
    <property type="entry name" value="Basic helix-loop-helix transcription factor"/>
    <property type="match status" value="1"/>
</dbReference>
<dbReference type="EMBL" id="JAMSHJ010000006">
    <property type="protein sequence ID" value="KAI5401085.1"/>
    <property type="molecule type" value="Genomic_DNA"/>
</dbReference>
<dbReference type="Gramene" id="Psat06G0578900-T1">
    <property type="protein sequence ID" value="KAI5401085.1"/>
    <property type="gene ID" value="KIW84_065789"/>
</dbReference>
<evidence type="ECO:0000256" key="4">
    <source>
        <dbReference type="ARBA" id="ARBA00023163"/>
    </source>
</evidence>
<comment type="caution">
    <text evidence="8">The sequence shown here is derived from an EMBL/GenBank/DDBJ whole genome shotgun (WGS) entry which is preliminary data.</text>
</comment>
<feature type="compositionally biased region" description="Basic and acidic residues" evidence="6">
    <location>
        <begin position="228"/>
        <end position="237"/>
    </location>
</feature>
<dbReference type="OrthoDB" id="651283at2759"/>
<dbReference type="Gene3D" id="4.10.280.10">
    <property type="entry name" value="Helix-loop-helix DNA-binding domain"/>
    <property type="match status" value="1"/>
</dbReference>
<organism evidence="8 9">
    <name type="scientific">Pisum sativum</name>
    <name type="common">Garden pea</name>
    <name type="synonym">Lathyrus oleraceus</name>
    <dbReference type="NCBI Taxonomy" id="3888"/>
    <lineage>
        <taxon>Eukaryota</taxon>
        <taxon>Viridiplantae</taxon>
        <taxon>Streptophyta</taxon>
        <taxon>Embryophyta</taxon>
        <taxon>Tracheophyta</taxon>
        <taxon>Spermatophyta</taxon>
        <taxon>Magnoliopsida</taxon>
        <taxon>eudicotyledons</taxon>
        <taxon>Gunneridae</taxon>
        <taxon>Pentapetalae</taxon>
        <taxon>rosids</taxon>
        <taxon>fabids</taxon>
        <taxon>Fabales</taxon>
        <taxon>Fabaceae</taxon>
        <taxon>Papilionoideae</taxon>
        <taxon>50 kb inversion clade</taxon>
        <taxon>NPAAA clade</taxon>
        <taxon>Hologalegina</taxon>
        <taxon>IRL clade</taxon>
        <taxon>Fabeae</taxon>
        <taxon>Lathyrus</taxon>
    </lineage>
</organism>
<evidence type="ECO:0000256" key="1">
    <source>
        <dbReference type="ARBA" id="ARBA00004123"/>
    </source>
</evidence>
<feature type="compositionally biased region" description="Basic residues" evidence="6">
    <location>
        <begin position="178"/>
        <end position="200"/>
    </location>
</feature>
<dbReference type="Pfam" id="PF00010">
    <property type="entry name" value="HLH"/>
    <property type="match status" value="1"/>
</dbReference>
<dbReference type="GO" id="GO:0046983">
    <property type="term" value="F:protein dimerization activity"/>
    <property type="evidence" value="ECO:0007669"/>
    <property type="project" value="InterPro"/>
</dbReference>
<gene>
    <name evidence="8" type="ORF">KIW84_065789</name>
</gene>
<dbReference type="CDD" id="cd11454">
    <property type="entry name" value="bHLH_AtIND_like"/>
    <property type="match status" value="1"/>
</dbReference>
<dbReference type="AlphaFoldDB" id="A0A9D4WFP9"/>
<keyword evidence="4" id="KW-0804">Transcription</keyword>
<dbReference type="PROSITE" id="PS50888">
    <property type="entry name" value="BHLH"/>
    <property type="match status" value="1"/>
</dbReference>
<dbReference type="PANTHER" id="PTHR45914:SF59">
    <property type="entry name" value="TRANSCRIPTION FACTOR BHLH83-LIKE"/>
    <property type="match status" value="1"/>
</dbReference>
<keyword evidence="5" id="KW-0539">Nucleus</keyword>
<comment type="subcellular location">
    <subcellularLocation>
        <location evidence="1">Nucleus</location>
    </subcellularLocation>
</comment>
<dbReference type="SUPFAM" id="SSF47459">
    <property type="entry name" value="HLH, helix-loop-helix DNA-binding domain"/>
    <property type="match status" value="1"/>
</dbReference>
<sequence>MDPSEQSCEQWSSLSGFYTAEEADFMGQLLDNCQVPEHSYGNFNFEVPSTLWPVHDDSTIVSMNNSDHFPQNVDHSNTNFLSFLQGNNIISDTNDGYNCLNDDQVANIGYISMLNGDFGAYSVRRNDSAQITENNTDEEFCQEVIGDKNFQAHVECEEVLVSESVEDGINNNLEKTGKRSRSSMKVQKNKKNIKSRKKPKSAFVSNPEEDERLDLQEPILSSEEDDFNPSHKLHEEGSSIVNRNDSASVKLKGKSRCDRGSSTDPQGVYAKKRRERINERLKILQSLVPNGTKVDISTMLEEAVLYVKFLQVQIKLLSSDDHWMYAPIAYNGMNIGLSLNITPTKLP</sequence>
<dbReference type="GO" id="GO:0003677">
    <property type="term" value="F:DNA binding"/>
    <property type="evidence" value="ECO:0007669"/>
    <property type="project" value="UniProtKB-KW"/>
</dbReference>
<feature type="region of interest" description="Disordered" evidence="6">
    <location>
        <begin position="170"/>
        <end position="270"/>
    </location>
</feature>
<evidence type="ECO:0000256" key="2">
    <source>
        <dbReference type="ARBA" id="ARBA00023015"/>
    </source>
</evidence>
<evidence type="ECO:0000259" key="7">
    <source>
        <dbReference type="PROSITE" id="PS50888"/>
    </source>
</evidence>
<dbReference type="GO" id="GO:0048766">
    <property type="term" value="P:root hair initiation"/>
    <property type="evidence" value="ECO:0007669"/>
    <property type="project" value="UniProtKB-ARBA"/>
</dbReference>
<dbReference type="SMART" id="SM00353">
    <property type="entry name" value="HLH"/>
    <property type="match status" value="1"/>
</dbReference>
<dbReference type="Gramene" id="Psat6g215040.1">
    <property type="protein sequence ID" value="Psat6g215040.1.cds"/>
    <property type="gene ID" value="Psat6g215040"/>
</dbReference>
<dbReference type="InterPro" id="IPR036638">
    <property type="entry name" value="HLH_DNA-bd_sf"/>
</dbReference>
<dbReference type="InterPro" id="IPR011598">
    <property type="entry name" value="bHLH_dom"/>
</dbReference>
<dbReference type="GO" id="GO:0003700">
    <property type="term" value="F:DNA-binding transcription factor activity"/>
    <property type="evidence" value="ECO:0007669"/>
    <property type="project" value="InterPro"/>
</dbReference>
<keyword evidence="9" id="KW-1185">Reference proteome</keyword>
<feature type="domain" description="BHLH" evidence="7">
    <location>
        <begin position="261"/>
        <end position="310"/>
    </location>
</feature>
<evidence type="ECO:0000256" key="5">
    <source>
        <dbReference type="ARBA" id="ARBA00023242"/>
    </source>
</evidence>
<name>A0A9D4WFP9_PEA</name>
<keyword evidence="3" id="KW-0238">DNA-binding</keyword>
<evidence type="ECO:0000313" key="8">
    <source>
        <dbReference type="EMBL" id="KAI5401085.1"/>
    </source>
</evidence>
<dbReference type="Proteomes" id="UP001058974">
    <property type="component" value="Chromosome 6"/>
</dbReference>
<dbReference type="GO" id="GO:0005634">
    <property type="term" value="C:nucleus"/>
    <property type="evidence" value="ECO:0007669"/>
    <property type="project" value="UniProtKB-SubCell"/>
</dbReference>
<keyword evidence="2" id="KW-0805">Transcription regulation</keyword>
<dbReference type="PANTHER" id="PTHR45914">
    <property type="entry name" value="TRANSCRIPTION FACTOR HEC3-RELATED"/>
    <property type="match status" value="1"/>
</dbReference>
<dbReference type="InterPro" id="IPR045843">
    <property type="entry name" value="IND-like"/>
</dbReference>
<reference evidence="8 9" key="1">
    <citation type="journal article" date="2022" name="Nat. Genet.">
        <title>Improved pea reference genome and pan-genome highlight genomic features and evolutionary characteristics.</title>
        <authorList>
            <person name="Yang T."/>
            <person name="Liu R."/>
            <person name="Luo Y."/>
            <person name="Hu S."/>
            <person name="Wang D."/>
            <person name="Wang C."/>
            <person name="Pandey M.K."/>
            <person name="Ge S."/>
            <person name="Xu Q."/>
            <person name="Li N."/>
            <person name="Li G."/>
            <person name="Huang Y."/>
            <person name="Saxena R.K."/>
            <person name="Ji Y."/>
            <person name="Li M."/>
            <person name="Yan X."/>
            <person name="He Y."/>
            <person name="Liu Y."/>
            <person name="Wang X."/>
            <person name="Xiang C."/>
            <person name="Varshney R.K."/>
            <person name="Ding H."/>
            <person name="Gao S."/>
            <person name="Zong X."/>
        </authorList>
    </citation>
    <scope>NUCLEOTIDE SEQUENCE [LARGE SCALE GENOMIC DNA]</scope>
    <source>
        <strain evidence="8 9">cv. Zhongwan 6</strain>
    </source>
</reference>
<protein>
    <recommendedName>
        <fullName evidence="7">BHLH domain-containing protein</fullName>
    </recommendedName>
</protein>
<accession>A0A9D4WFP9</accession>
<evidence type="ECO:0000256" key="3">
    <source>
        <dbReference type="ARBA" id="ARBA00023125"/>
    </source>
</evidence>
<evidence type="ECO:0000313" key="9">
    <source>
        <dbReference type="Proteomes" id="UP001058974"/>
    </source>
</evidence>
<dbReference type="Gramene" id="PSAT_LOCUS28400_t1">
    <property type="protein sequence ID" value="CAL5209830.1"/>
    <property type="gene ID" value="PSAT_LOCUS28400"/>
</dbReference>